<keyword evidence="5 8" id="KW-0457">Lysine biosynthesis</keyword>
<feature type="binding site" evidence="8">
    <location>
        <position position="71"/>
    </location>
    <ligand>
        <name>substrate</name>
    </ligand>
</feature>
<name>A0A316TX94_9BACT</name>
<gene>
    <name evidence="8 10" type="primary">dapF</name>
    <name evidence="10" type="ORF">DDZ15_05530</name>
</gene>
<dbReference type="InterPro" id="IPR001653">
    <property type="entry name" value="DAP_epimerase_DapF"/>
</dbReference>
<evidence type="ECO:0000256" key="8">
    <source>
        <dbReference type="HAMAP-Rule" id="MF_00197"/>
    </source>
</evidence>
<evidence type="ECO:0000256" key="1">
    <source>
        <dbReference type="ARBA" id="ARBA00005196"/>
    </source>
</evidence>
<dbReference type="OrthoDB" id="9805408at2"/>
<evidence type="ECO:0000313" key="10">
    <source>
        <dbReference type="EMBL" id="PWN07262.1"/>
    </source>
</evidence>
<dbReference type="EC" id="5.1.1.7" evidence="3 8"/>
<comment type="subcellular location">
    <subcellularLocation>
        <location evidence="8">Cytoplasm</location>
    </subcellularLocation>
</comment>
<dbReference type="GO" id="GO:0009089">
    <property type="term" value="P:lysine biosynthetic process via diaminopimelate"/>
    <property type="evidence" value="ECO:0007669"/>
    <property type="project" value="UniProtKB-UniRule"/>
</dbReference>
<feature type="site" description="Could be important to modulate the pK values of the two catalytic cysteine residues" evidence="8">
    <location>
        <position position="147"/>
    </location>
</feature>
<dbReference type="InterPro" id="IPR018510">
    <property type="entry name" value="DAP_epimerase_AS"/>
</dbReference>
<evidence type="ECO:0000256" key="5">
    <source>
        <dbReference type="ARBA" id="ARBA00023154"/>
    </source>
</evidence>
<feature type="binding site" evidence="8">
    <location>
        <position position="182"/>
    </location>
    <ligand>
        <name>substrate</name>
    </ligand>
</feature>
<evidence type="ECO:0000256" key="9">
    <source>
        <dbReference type="PROSITE-ProRule" id="PRU10125"/>
    </source>
</evidence>
<feature type="binding site" evidence="8">
    <location>
        <begin position="211"/>
        <end position="212"/>
    </location>
    <ligand>
        <name>substrate</name>
    </ligand>
</feature>
<evidence type="ECO:0000256" key="3">
    <source>
        <dbReference type="ARBA" id="ARBA00013080"/>
    </source>
</evidence>
<proteinExistence type="inferred from homology"/>
<feature type="binding site" evidence="8">
    <location>
        <position position="16"/>
    </location>
    <ligand>
        <name>substrate</name>
    </ligand>
</feature>
<dbReference type="Gene3D" id="3.10.310.10">
    <property type="entry name" value="Diaminopimelate Epimerase, Chain A, domain 1"/>
    <property type="match status" value="2"/>
</dbReference>
<evidence type="ECO:0000256" key="7">
    <source>
        <dbReference type="ARBA" id="ARBA00051712"/>
    </source>
</evidence>
<dbReference type="PANTHER" id="PTHR31689">
    <property type="entry name" value="DIAMINOPIMELATE EPIMERASE, CHLOROPLASTIC"/>
    <property type="match status" value="1"/>
</dbReference>
<dbReference type="GO" id="GO:0005829">
    <property type="term" value="C:cytosol"/>
    <property type="evidence" value="ECO:0007669"/>
    <property type="project" value="TreeGrafter"/>
</dbReference>
<feature type="binding site" evidence="8">
    <location>
        <begin position="200"/>
        <end position="201"/>
    </location>
    <ligand>
        <name>substrate</name>
    </ligand>
</feature>
<feature type="active site" description="Proton donor" evidence="8">
    <location>
        <position position="80"/>
    </location>
</feature>
<dbReference type="NCBIfam" id="TIGR00652">
    <property type="entry name" value="DapF"/>
    <property type="match status" value="1"/>
</dbReference>
<reference evidence="10 11" key="1">
    <citation type="submission" date="2018-05" db="EMBL/GenBank/DDBJ databases">
        <title>Rhodohalobacter halophilus gen. nov., sp. nov., a moderately halophilic member of the family Balneolaceae.</title>
        <authorList>
            <person name="Liu Z.-W."/>
        </authorList>
    </citation>
    <scope>NUCLEOTIDE SEQUENCE [LARGE SCALE GENOMIC DNA]</scope>
    <source>
        <strain evidence="10 11">8A47</strain>
    </source>
</reference>
<feature type="site" description="Could be important to modulate the pK values of the two catalytic cysteine residues" evidence="8">
    <location>
        <position position="200"/>
    </location>
</feature>
<accession>A0A316TX94</accession>
<evidence type="ECO:0000256" key="6">
    <source>
        <dbReference type="ARBA" id="ARBA00023235"/>
    </source>
</evidence>
<dbReference type="SUPFAM" id="SSF54506">
    <property type="entry name" value="Diaminopimelate epimerase-like"/>
    <property type="match status" value="2"/>
</dbReference>
<feature type="active site" description="Proton acceptor" evidence="8">
    <location>
        <position position="210"/>
    </location>
</feature>
<evidence type="ECO:0000256" key="2">
    <source>
        <dbReference type="ARBA" id="ARBA00010219"/>
    </source>
</evidence>
<dbReference type="RefSeq" id="WP_109645955.1">
    <property type="nucleotide sequence ID" value="NZ_QGGB01000004.1"/>
</dbReference>
<sequence>MKQPTIPFTKMQGAGNDFVLLDNRNLKLTEEYLTDLAPAICNRKFGIGSDGLISLTYDDTQKADLVMQYKNPDGSDAGMCGNGARCFAAFAVTLGSPKRFTFRVHDNIYKASVKKSGVKISFPLHTTVDPLSVDGYSAFSVYTNTEHIVCPVAPEHLEEEAVLISEGRYLRNHEKFMPEGTNVNFISGINAENLCLQTYERGVENLTLACGTGAIASALAWHNLQQAGSGTFTYKVKVRGGSLSVHFSYDAEQNSYEKIRLEGPAEFVFEGNYYL</sequence>
<keyword evidence="4 8" id="KW-0028">Amino-acid biosynthesis</keyword>
<dbReference type="PROSITE" id="PS01326">
    <property type="entry name" value="DAP_EPIMERASE"/>
    <property type="match status" value="1"/>
</dbReference>
<feature type="active site" evidence="9">
    <location>
        <position position="80"/>
    </location>
</feature>
<comment type="function">
    <text evidence="8">Catalyzes the stereoinversion of LL-2,6-diaminopimelate (L,L-DAP) to meso-diaminopimelate (meso-DAP), a precursor of L-lysine and an essential component of the bacterial peptidoglycan.</text>
</comment>
<dbReference type="Pfam" id="PF01678">
    <property type="entry name" value="DAP_epimerase"/>
    <property type="match status" value="2"/>
</dbReference>
<dbReference type="HAMAP" id="MF_00197">
    <property type="entry name" value="DAP_epimerase"/>
    <property type="match status" value="1"/>
</dbReference>
<keyword evidence="8" id="KW-0963">Cytoplasm</keyword>
<comment type="similarity">
    <text evidence="2 8">Belongs to the diaminopimelate epimerase family.</text>
</comment>
<protein>
    <recommendedName>
        <fullName evidence="3 8">Diaminopimelate epimerase</fullName>
        <shortName evidence="8">DAP epimerase</shortName>
        <ecNumber evidence="3 8">5.1.1.7</ecNumber>
    </recommendedName>
    <alternativeName>
        <fullName evidence="8">PLP-independent amino acid racemase</fullName>
    </alternativeName>
</protein>
<feature type="binding site" evidence="8">
    <location>
        <begin position="81"/>
        <end position="82"/>
    </location>
    <ligand>
        <name>substrate</name>
    </ligand>
</feature>
<dbReference type="UniPathway" id="UPA00034">
    <property type="reaction ID" value="UER00025"/>
</dbReference>
<comment type="pathway">
    <text evidence="1 8">Amino-acid biosynthesis; L-lysine biosynthesis via DAP pathway; DL-2,6-diaminopimelate from LL-2,6-diaminopimelate: step 1/1.</text>
</comment>
<comment type="caution">
    <text evidence="8">Lacks conserved residue(s) required for the propagation of feature annotation.</text>
</comment>
<comment type="catalytic activity">
    <reaction evidence="7 8">
        <text>(2S,6S)-2,6-diaminopimelate = meso-2,6-diaminopimelate</text>
        <dbReference type="Rhea" id="RHEA:15393"/>
        <dbReference type="ChEBI" id="CHEBI:57609"/>
        <dbReference type="ChEBI" id="CHEBI:57791"/>
        <dbReference type="EC" id="5.1.1.7"/>
    </reaction>
</comment>
<dbReference type="GO" id="GO:0008837">
    <property type="term" value="F:diaminopimelate epimerase activity"/>
    <property type="evidence" value="ECO:0007669"/>
    <property type="project" value="UniProtKB-UniRule"/>
</dbReference>
<keyword evidence="6 8" id="KW-0413">Isomerase</keyword>
<keyword evidence="11" id="KW-1185">Reference proteome</keyword>
<dbReference type="EMBL" id="QGGB01000004">
    <property type="protein sequence ID" value="PWN07262.1"/>
    <property type="molecule type" value="Genomic_DNA"/>
</dbReference>
<comment type="subunit">
    <text evidence="8">Homodimer.</text>
</comment>
<dbReference type="Proteomes" id="UP000245533">
    <property type="component" value="Unassembled WGS sequence"/>
</dbReference>
<comment type="caution">
    <text evidence="10">The sequence shown here is derived from an EMBL/GenBank/DDBJ whole genome shotgun (WGS) entry which is preliminary data.</text>
</comment>
<dbReference type="PANTHER" id="PTHR31689:SF0">
    <property type="entry name" value="DIAMINOPIMELATE EPIMERASE"/>
    <property type="match status" value="1"/>
</dbReference>
<dbReference type="AlphaFoldDB" id="A0A316TX94"/>
<organism evidence="10 11">
    <name type="scientific">Rhodohalobacter mucosus</name>
    <dbReference type="NCBI Taxonomy" id="2079485"/>
    <lineage>
        <taxon>Bacteria</taxon>
        <taxon>Pseudomonadati</taxon>
        <taxon>Balneolota</taxon>
        <taxon>Balneolia</taxon>
        <taxon>Balneolales</taxon>
        <taxon>Balneolaceae</taxon>
        <taxon>Rhodohalobacter</taxon>
    </lineage>
</organism>
<evidence type="ECO:0000256" key="4">
    <source>
        <dbReference type="ARBA" id="ARBA00022605"/>
    </source>
</evidence>
<evidence type="ECO:0000313" key="11">
    <source>
        <dbReference type="Proteomes" id="UP000245533"/>
    </source>
</evidence>